<evidence type="ECO:0000313" key="2">
    <source>
        <dbReference type="EMBL" id="GJT93141.1"/>
    </source>
</evidence>
<comment type="caution">
    <text evidence="2">The sequence shown here is derived from an EMBL/GenBank/DDBJ whole genome shotgun (WGS) entry which is preliminary data.</text>
</comment>
<dbReference type="PANTHER" id="PTHR35118">
    <property type="entry name" value="KINASE FAMILY PROTEIN"/>
    <property type="match status" value="1"/>
</dbReference>
<dbReference type="EMBL" id="BQNB010020175">
    <property type="protein sequence ID" value="GJT93141.1"/>
    <property type="molecule type" value="Genomic_DNA"/>
</dbReference>
<name>A0ABQ5HZ49_9ASTR</name>
<accession>A0ABQ5HZ49</accession>
<protein>
    <submittedName>
        <fullName evidence="2">Kinase-like domain-containing protein</fullName>
    </submittedName>
</protein>
<sequence length="334" mass="36708">MEEYDPCTKSTTTKILNIFRDQGISSKNLPQIVTNGRILHPGACTRQSPKGRCDHPSCGTPILIVHPVGDPVSTKSIPFTSDDAIRCCRDSLCALRSAKSANVQHGDICPENIITTNGFYILVSWGRAVLDDKDTCPAVNLSFLQLMRYSMGSFVLLQMPRACMSGGQRWGREGDTQHLGEVSSFDEGLLDYEDGICDNADRVFEAINAARVAFKGDYTEQQRTKERQRSSSSFPRKQEIESSTLLDGNTPTYSKEEQKTDSSPPGVDPGPTRAVKVRLLAIAKGDDLCLAFALGAGTPWRHRSLIPEIVMLHSAPFPDHIPVPAIGPRPCIYR</sequence>
<dbReference type="PANTHER" id="PTHR35118:SF2">
    <property type="entry name" value="PROTEIN KINASE DOMAIN-CONTAINING PROTEIN"/>
    <property type="match status" value="1"/>
</dbReference>
<reference evidence="2" key="2">
    <citation type="submission" date="2022-01" db="EMBL/GenBank/DDBJ databases">
        <authorList>
            <person name="Yamashiro T."/>
            <person name="Shiraishi A."/>
            <person name="Satake H."/>
            <person name="Nakayama K."/>
        </authorList>
    </citation>
    <scope>NUCLEOTIDE SEQUENCE</scope>
</reference>
<dbReference type="SUPFAM" id="SSF56112">
    <property type="entry name" value="Protein kinase-like (PK-like)"/>
    <property type="match status" value="1"/>
</dbReference>
<dbReference type="Proteomes" id="UP001151760">
    <property type="component" value="Unassembled WGS sequence"/>
</dbReference>
<feature type="compositionally biased region" description="Basic and acidic residues" evidence="1">
    <location>
        <begin position="218"/>
        <end position="229"/>
    </location>
</feature>
<evidence type="ECO:0000313" key="3">
    <source>
        <dbReference type="Proteomes" id="UP001151760"/>
    </source>
</evidence>
<organism evidence="2 3">
    <name type="scientific">Tanacetum coccineum</name>
    <dbReference type="NCBI Taxonomy" id="301880"/>
    <lineage>
        <taxon>Eukaryota</taxon>
        <taxon>Viridiplantae</taxon>
        <taxon>Streptophyta</taxon>
        <taxon>Embryophyta</taxon>
        <taxon>Tracheophyta</taxon>
        <taxon>Spermatophyta</taxon>
        <taxon>Magnoliopsida</taxon>
        <taxon>eudicotyledons</taxon>
        <taxon>Gunneridae</taxon>
        <taxon>Pentapetalae</taxon>
        <taxon>asterids</taxon>
        <taxon>campanulids</taxon>
        <taxon>Asterales</taxon>
        <taxon>Asteraceae</taxon>
        <taxon>Asteroideae</taxon>
        <taxon>Anthemideae</taxon>
        <taxon>Anthemidinae</taxon>
        <taxon>Tanacetum</taxon>
    </lineage>
</organism>
<dbReference type="InterPro" id="IPR011009">
    <property type="entry name" value="Kinase-like_dom_sf"/>
</dbReference>
<proteinExistence type="predicted"/>
<evidence type="ECO:0000256" key="1">
    <source>
        <dbReference type="SAM" id="MobiDB-lite"/>
    </source>
</evidence>
<gene>
    <name evidence="2" type="ORF">Tco_1081986</name>
</gene>
<reference evidence="2" key="1">
    <citation type="journal article" date="2022" name="Int. J. Mol. Sci.">
        <title>Draft Genome of Tanacetum Coccineum: Genomic Comparison of Closely Related Tanacetum-Family Plants.</title>
        <authorList>
            <person name="Yamashiro T."/>
            <person name="Shiraishi A."/>
            <person name="Nakayama K."/>
            <person name="Satake H."/>
        </authorList>
    </citation>
    <scope>NUCLEOTIDE SEQUENCE</scope>
</reference>
<feature type="compositionally biased region" description="Polar residues" evidence="1">
    <location>
        <begin position="230"/>
        <end position="253"/>
    </location>
</feature>
<feature type="region of interest" description="Disordered" evidence="1">
    <location>
        <begin position="218"/>
        <end position="272"/>
    </location>
</feature>
<keyword evidence="3" id="KW-1185">Reference proteome</keyword>